<dbReference type="AlphaFoldDB" id="A0A3S6ICC1"/>
<geneLocation type="plasmid" evidence="1">
    <name>pTiEU6</name>
</geneLocation>
<evidence type="ECO:0000313" key="1">
    <source>
        <dbReference type="EMBL" id="ARU12380.1"/>
    </source>
</evidence>
<sequence>MTRMLFDPVSLPSQILKGHQVSNVRPHLFQMKLSPAFLKSF</sequence>
<protein>
    <submittedName>
        <fullName evidence="1">Uncharacterized protein</fullName>
    </submittedName>
</protein>
<gene>
    <name evidence="1" type="ORF">AgrTiEU6_157</name>
</gene>
<dbReference type="EMBL" id="KX388535">
    <property type="protein sequence ID" value="ARU12380.1"/>
    <property type="molecule type" value="Genomic_DNA"/>
</dbReference>
<keyword evidence="1" id="KW-0614">Plasmid</keyword>
<organism evidence="1">
    <name type="scientific">Agrobacterium tumefaciens</name>
    <dbReference type="NCBI Taxonomy" id="358"/>
    <lineage>
        <taxon>Bacteria</taxon>
        <taxon>Pseudomonadati</taxon>
        <taxon>Pseudomonadota</taxon>
        <taxon>Alphaproteobacteria</taxon>
        <taxon>Hyphomicrobiales</taxon>
        <taxon>Rhizobiaceae</taxon>
        <taxon>Rhizobium/Agrobacterium group</taxon>
        <taxon>Agrobacterium</taxon>
        <taxon>Agrobacterium tumefaciens complex</taxon>
    </lineage>
</organism>
<name>A0A3S6ICC1_AGRTU</name>
<reference evidence="1" key="1">
    <citation type="submission" date="2016-06" db="EMBL/GenBank/DDBJ databases">
        <title>Complete sequence of Ti-plasmid pTiEU6.</title>
        <authorList>
            <person name="Shao S."/>
            <person name="Henkel C."/>
            <person name="van Heusden G.H."/>
            <person name="Hooykaas P."/>
        </authorList>
    </citation>
    <scope>NUCLEOTIDE SEQUENCE</scope>
    <source>
        <strain evidence="1">EU6</strain>
        <plasmid evidence="1">pTiEU6</plasmid>
    </source>
</reference>
<accession>A0A3S6ICC1</accession>
<proteinExistence type="predicted"/>